<comment type="subunit">
    <text evidence="5">Monomer.</text>
</comment>
<dbReference type="Pfam" id="PF00067">
    <property type="entry name" value="p450"/>
    <property type="match status" value="1"/>
</dbReference>
<organism evidence="34 35">
    <name type="scientific">Strongylocentrotus purpuratus</name>
    <name type="common">Purple sea urchin</name>
    <dbReference type="NCBI Taxonomy" id="7668"/>
    <lineage>
        <taxon>Eukaryota</taxon>
        <taxon>Metazoa</taxon>
        <taxon>Echinodermata</taxon>
        <taxon>Eleutherozoa</taxon>
        <taxon>Echinozoa</taxon>
        <taxon>Echinoidea</taxon>
        <taxon>Euechinoidea</taxon>
        <taxon>Echinacea</taxon>
        <taxon>Camarodonta</taxon>
        <taxon>Echinidea</taxon>
        <taxon>Strongylocentrotidae</taxon>
        <taxon>Strongylocentrotus</taxon>
    </lineage>
</organism>
<evidence type="ECO:0000256" key="16">
    <source>
        <dbReference type="ARBA" id="ARBA00023002"/>
    </source>
</evidence>
<evidence type="ECO:0000256" key="23">
    <source>
        <dbReference type="ARBA" id="ARBA00033404"/>
    </source>
</evidence>
<evidence type="ECO:0000256" key="10">
    <source>
        <dbReference type="ARBA" id="ARBA00022617"/>
    </source>
</evidence>
<feature type="transmembrane region" description="Helical" evidence="33">
    <location>
        <begin position="6"/>
        <end position="29"/>
    </location>
</feature>
<dbReference type="KEGG" id="spu:579059"/>
<dbReference type="GeneID" id="579059"/>
<evidence type="ECO:0000256" key="4">
    <source>
        <dbReference type="ARBA" id="ARBA00010617"/>
    </source>
</evidence>
<evidence type="ECO:0000256" key="31">
    <source>
        <dbReference type="PIRSR" id="PIRSR602401-1"/>
    </source>
</evidence>
<keyword evidence="20" id="KW-0275">Fatty acid biosynthesis</keyword>
<comment type="catalytic activity">
    <reaction evidence="25">
        <text>prostaglandin H2 = (12S)-hydroxy-(5Z,8E,10E)-heptadecatrienoate + malonaldehyde</text>
        <dbReference type="Rhea" id="RHEA:48644"/>
        <dbReference type="ChEBI" id="CHEBI:57405"/>
        <dbReference type="ChEBI" id="CHEBI:90694"/>
        <dbReference type="ChEBI" id="CHEBI:566274"/>
    </reaction>
</comment>
<sequence>MGVLSLLSGLVSMTTVYLMLAVITLFFVYDFWTHTYFKRQGIPGPPPKPIFGNALDFNRPICEVLDEYGQKYGTMFGVYLWRRPILVIADIEVLRNVMIKDYHKFYNKYPMPMKSGVFDLALFQLRDSQWKRIREIMTPTFTGKKMKMMSDTINKCADTVVEKLQQSCEKDGTIDSQALYGSFVMDSIASCGFGLKVNSQEDKDDPFVEHVARFFKVSFTSPAFMAVSFMPFLKHIFEYLNITLFPRDVIEFFSDVTEKAVALRENNTSEKRADFLQLLIDAKNGRTETANENDDDDIHNKYFKNAGTEDDVPTKAQKYMTREELLGQAIIFLAAGYETTSALLTLTSYLLATNPDHQDKLIAEVDDIAPKRDDVSYSTISKMPYLDQVVCEALRIYHRQHCKTDRECGETCTYKGIKIEKGAHIWIPPYTLHHDPHHWPNPTKFDPDRFSKESREGRNPFTWIPFGAGPRICIGMRFALMETKMALVRSLQVVRFEVSPLTKIPPDIGQSQILSSTASYMLKVVRRQ</sequence>
<evidence type="ECO:0000256" key="19">
    <source>
        <dbReference type="ARBA" id="ARBA00023136"/>
    </source>
</evidence>
<dbReference type="PANTHER" id="PTHR24302:SF47">
    <property type="entry name" value="CYTOCHROME P450"/>
    <property type="match status" value="1"/>
</dbReference>
<dbReference type="Proteomes" id="UP000007110">
    <property type="component" value="Unassembled WGS sequence"/>
</dbReference>
<comment type="catalytic activity">
    <reaction evidence="24">
        <text>(15S)-hydroperoxy-(5Z,8Z,11Z,13E)-eicosatetraenoate + AH2 = (15S)-hydroxy-(5Z,8Z,11Z,13E)-eicosatetraenoate + A + H2O</text>
        <dbReference type="Rhea" id="RHEA:48856"/>
        <dbReference type="ChEBI" id="CHEBI:13193"/>
        <dbReference type="ChEBI" id="CHEBI:15377"/>
        <dbReference type="ChEBI" id="CHEBI:17499"/>
        <dbReference type="ChEBI" id="CHEBI:57409"/>
        <dbReference type="ChEBI" id="CHEBI:57446"/>
    </reaction>
    <physiologicalReaction direction="left-to-right" evidence="24">
        <dbReference type="Rhea" id="RHEA:48857"/>
    </physiologicalReaction>
</comment>
<keyword evidence="32" id="KW-0503">Monooxygenase</keyword>
<dbReference type="InterPro" id="IPR050705">
    <property type="entry name" value="Cytochrome_P450_3A"/>
</dbReference>
<dbReference type="EC" id="4.2.1.152" evidence="6"/>
<evidence type="ECO:0000256" key="33">
    <source>
        <dbReference type="SAM" id="Phobius"/>
    </source>
</evidence>
<dbReference type="InterPro" id="IPR002401">
    <property type="entry name" value="Cyt_P450_E_grp-I"/>
</dbReference>
<dbReference type="PANTHER" id="PTHR24302">
    <property type="entry name" value="CYTOCHROME P450 FAMILY 3"/>
    <property type="match status" value="1"/>
</dbReference>
<dbReference type="CDD" id="cd11055">
    <property type="entry name" value="CYP3A-like"/>
    <property type="match status" value="1"/>
</dbReference>
<keyword evidence="16 32" id="KW-0560">Oxidoreductase</keyword>
<comment type="similarity">
    <text evidence="4 32">Belongs to the cytochrome P450 family.</text>
</comment>
<dbReference type="OMA" id="RIVGYPK"/>
<evidence type="ECO:0000256" key="30">
    <source>
        <dbReference type="ARBA" id="ARBA00054825"/>
    </source>
</evidence>
<keyword evidence="18" id="KW-0443">Lipid metabolism</keyword>
<keyword evidence="12 31" id="KW-0479">Metal-binding</keyword>
<dbReference type="Gene3D" id="1.10.630.10">
    <property type="entry name" value="Cytochrome P450"/>
    <property type="match status" value="1"/>
</dbReference>
<evidence type="ECO:0000256" key="12">
    <source>
        <dbReference type="ARBA" id="ARBA00022723"/>
    </source>
</evidence>
<dbReference type="PROSITE" id="PS00086">
    <property type="entry name" value="CYTOCHROME_P450"/>
    <property type="match status" value="1"/>
</dbReference>
<evidence type="ECO:0000256" key="29">
    <source>
        <dbReference type="ARBA" id="ARBA00042726"/>
    </source>
</evidence>
<evidence type="ECO:0000256" key="25">
    <source>
        <dbReference type="ARBA" id="ARBA00036424"/>
    </source>
</evidence>
<comment type="cofactor">
    <cofactor evidence="31">
        <name>heme</name>
        <dbReference type="ChEBI" id="CHEBI:30413"/>
    </cofactor>
</comment>
<keyword evidence="9" id="KW-0643">Prostaglandin biosynthesis</keyword>
<dbReference type="GO" id="GO:0020037">
    <property type="term" value="F:heme binding"/>
    <property type="evidence" value="ECO:0007669"/>
    <property type="project" value="InterPro"/>
</dbReference>
<keyword evidence="8" id="KW-0444">Lipid biosynthesis</keyword>
<keyword evidence="7" id="KW-0644">Prostaglandin metabolism</keyword>
<evidence type="ECO:0000256" key="17">
    <source>
        <dbReference type="ARBA" id="ARBA00023004"/>
    </source>
</evidence>
<keyword evidence="22" id="KW-0456">Lyase</keyword>
<evidence type="ECO:0000256" key="3">
    <source>
        <dbReference type="ARBA" id="ARBA00004477"/>
    </source>
</evidence>
<keyword evidence="35" id="KW-1185">Reference proteome</keyword>
<evidence type="ECO:0000256" key="28">
    <source>
        <dbReference type="ARBA" id="ARBA00040834"/>
    </source>
</evidence>
<comment type="subcellular location">
    <subcellularLocation>
        <location evidence="3">Endoplasmic reticulum membrane</location>
        <topology evidence="3">Multi-pass membrane protein</topology>
    </subcellularLocation>
</comment>
<evidence type="ECO:0000256" key="1">
    <source>
        <dbReference type="ARBA" id="ARBA00001143"/>
    </source>
</evidence>
<evidence type="ECO:0000313" key="35">
    <source>
        <dbReference type="Proteomes" id="UP000007110"/>
    </source>
</evidence>
<dbReference type="GO" id="GO:0005506">
    <property type="term" value="F:iron ion binding"/>
    <property type="evidence" value="ECO:0007669"/>
    <property type="project" value="InterPro"/>
</dbReference>
<evidence type="ECO:0000256" key="8">
    <source>
        <dbReference type="ARBA" id="ARBA00022516"/>
    </source>
</evidence>
<evidence type="ECO:0000313" key="34">
    <source>
        <dbReference type="EnsemblMetazoa" id="XP_030840831"/>
    </source>
</evidence>
<dbReference type="SUPFAM" id="SSF48264">
    <property type="entry name" value="Cytochrome P450"/>
    <property type="match status" value="1"/>
</dbReference>
<keyword evidence="11 33" id="KW-0812">Transmembrane</keyword>
<dbReference type="EC" id="5.3.99.5" evidence="27"/>
<evidence type="ECO:0000256" key="13">
    <source>
        <dbReference type="ARBA" id="ARBA00022824"/>
    </source>
</evidence>
<keyword evidence="13" id="KW-0256">Endoplasmic reticulum</keyword>
<evidence type="ECO:0000256" key="9">
    <source>
        <dbReference type="ARBA" id="ARBA00022585"/>
    </source>
</evidence>
<keyword evidence="19 33" id="KW-0472">Membrane</keyword>
<dbReference type="FunFam" id="1.10.630.10:FF:000451">
    <property type="entry name" value="Uncharacterized protein"/>
    <property type="match status" value="1"/>
</dbReference>
<evidence type="ECO:0000256" key="2">
    <source>
        <dbReference type="ARBA" id="ARBA00001719"/>
    </source>
</evidence>
<dbReference type="OrthoDB" id="2789670at2759"/>
<evidence type="ECO:0000256" key="32">
    <source>
        <dbReference type="RuleBase" id="RU000461"/>
    </source>
</evidence>
<feature type="binding site" description="axial binding residue" evidence="31">
    <location>
        <position position="473"/>
    </location>
    <ligand>
        <name>heme</name>
        <dbReference type="ChEBI" id="CHEBI:30413"/>
    </ligand>
    <ligandPart>
        <name>Fe</name>
        <dbReference type="ChEBI" id="CHEBI:18248"/>
    </ligandPart>
</feature>
<keyword evidence="15 33" id="KW-1133">Transmembrane helix</keyword>
<dbReference type="PRINTS" id="PR00463">
    <property type="entry name" value="EP450I"/>
</dbReference>
<dbReference type="AlphaFoldDB" id="A0A7M7SYL6"/>
<dbReference type="GO" id="GO:0005789">
    <property type="term" value="C:endoplasmic reticulum membrane"/>
    <property type="evidence" value="ECO:0007669"/>
    <property type="project" value="UniProtKB-SubCell"/>
</dbReference>
<evidence type="ECO:0000256" key="18">
    <source>
        <dbReference type="ARBA" id="ARBA00023098"/>
    </source>
</evidence>
<dbReference type="RefSeq" id="XP_030840831.1">
    <property type="nucleotide sequence ID" value="XM_030984971.1"/>
</dbReference>
<reference evidence="35" key="1">
    <citation type="submission" date="2015-02" db="EMBL/GenBank/DDBJ databases">
        <title>Genome sequencing for Strongylocentrotus purpuratus.</title>
        <authorList>
            <person name="Murali S."/>
            <person name="Liu Y."/>
            <person name="Vee V."/>
            <person name="English A."/>
            <person name="Wang M."/>
            <person name="Skinner E."/>
            <person name="Han Y."/>
            <person name="Muzny D.M."/>
            <person name="Worley K.C."/>
            <person name="Gibbs R.A."/>
        </authorList>
    </citation>
    <scope>NUCLEOTIDE SEQUENCE</scope>
</reference>
<proteinExistence type="inferred from homology"/>
<reference evidence="34" key="2">
    <citation type="submission" date="2021-01" db="UniProtKB">
        <authorList>
            <consortium name="EnsemblMetazoa"/>
        </authorList>
    </citation>
    <scope>IDENTIFICATION</scope>
</reference>
<evidence type="ECO:0000256" key="26">
    <source>
        <dbReference type="ARBA" id="ARBA00036475"/>
    </source>
</evidence>
<evidence type="ECO:0000256" key="15">
    <source>
        <dbReference type="ARBA" id="ARBA00022989"/>
    </source>
</evidence>
<evidence type="ECO:0000256" key="24">
    <source>
        <dbReference type="ARBA" id="ARBA00036380"/>
    </source>
</evidence>
<dbReference type="EnsemblMetazoa" id="XM_030984971">
    <property type="protein sequence ID" value="XP_030840831"/>
    <property type="gene ID" value="LOC579059"/>
</dbReference>
<name>A0A7M7SYL6_STRPU</name>
<comment type="catalytic activity">
    <reaction evidence="1">
        <text>(15S)-hydroperoxy-(5Z,8Z,11Z,13E)-eicosatetraenoate = 15-oxo-(5Z,8Z,11Z,13E)-eicosatetraenoate + H2O</text>
        <dbReference type="Rhea" id="RHEA:48636"/>
        <dbReference type="ChEBI" id="CHEBI:15377"/>
        <dbReference type="ChEBI" id="CHEBI:57410"/>
        <dbReference type="ChEBI" id="CHEBI:57446"/>
    </reaction>
    <physiologicalReaction direction="left-to-right" evidence="1">
        <dbReference type="Rhea" id="RHEA:48637"/>
    </physiologicalReaction>
</comment>
<protein>
    <recommendedName>
        <fullName evidence="28">Thromboxane-A synthase</fullName>
        <ecNumber evidence="6">4.2.1.152</ecNumber>
        <ecNumber evidence="27">5.3.99.5</ecNumber>
    </recommendedName>
    <alternativeName>
        <fullName evidence="29">Cytochrome P450 5A1</fullName>
    </alternativeName>
    <alternativeName>
        <fullName evidence="23">Hydroperoxy icosatetraenoate dehydratase</fullName>
    </alternativeName>
</protein>
<evidence type="ECO:0000256" key="22">
    <source>
        <dbReference type="ARBA" id="ARBA00023239"/>
    </source>
</evidence>
<keyword evidence="14" id="KW-0276">Fatty acid metabolism</keyword>
<dbReference type="InterPro" id="IPR036396">
    <property type="entry name" value="Cyt_P450_sf"/>
</dbReference>
<evidence type="ECO:0000256" key="5">
    <source>
        <dbReference type="ARBA" id="ARBA00011245"/>
    </source>
</evidence>
<keyword evidence="10 31" id="KW-0349">Heme</keyword>
<dbReference type="GO" id="GO:0106256">
    <property type="term" value="F:hydroperoxy icosatetraenoate dehydratase activity"/>
    <property type="evidence" value="ECO:0007669"/>
    <property type="project" value="UniProtKB-EC"/>
</dbReference>
<comment type="catalytic activity">
    <reaction evidence="2">
        <text>a hydroperoxyeicosatetraenoate = an oxoeicosatetraenoate + H2O</text>
        <dbReference type="Rhea" id="RHEA:55556"/>
        <dbReference type="ChEBI" id="CHEBI:15377"/>
        <dbReference type="ChEBI" id="CHEBI:59720"/>
        <dbReference type="ChEBI" id="CHEBI:131859"/>
        <dbReference type="EC" id="4.2.1.152"/>
    </reaction>
    <physiologicalReaction direction="left-to-right" evidence="2">
        <dbReference type="Rhea" id="RHEA:55557"/>
    </physiologicalReaction>
</comment>
<evidence type="ECO:0000256" key="6">
    <source>
        <dbReference type="ARBA" id="ARBA00013084"/>
    </source>
</evidence>
<dbReference type="InterPro" id="IPR017972">
    <property type="entry name" value="Cyt_P450_CS"/>
</dbReference>
<evidence type="ECO:0000256" key="20">
    <source>
        <dbReference type="ARBA" id="ARBA00023160"/>
    </source>
</evidence>
<comment type="catalytic activity">
    <reaction evidence="26">
        <text>prostaglandin H2 = thromboxane A2</text>
        <dbReference type="Rhea" id="RHEA:17137"/>
        <dbReference type="ChEBI" id="CHEBI:57405"/>
        <dbReference type="ChEBI" id="CHEBI:57445"/>
        <dbReference type="EC" id="5.3.99.5"/>
    </reaction>
    <physiologicalReaction direction="left-to-right" evidence="26">
        <dbReference type="Rhea" id="RHEA:17138"/>
    </physiologicalReaction>
</comment>
<dbReference type="GO" id="GO:0016705">
    <property type="term" value="F:oxidoreductase activity, acting on paired donors, with incorporation or reduction of molecular oxygen"/>
    <property type="evidence" value="ECO:0007669"/>
    <property type="project" value="InterPro"/>
</dbReference>
<accession>A0A7M7SYL6</accession>
<evidence type="ECO:0000256" key="7">
    <source>
        <dbReference type="ARBA" id="ARBA00022501"/>
    </source>
</evidence>
<keyword evidence="21" id="KW-0413">Isomerase</keyword>
<evidence type="ECO:0000256" key="21">
    <source>
        <dbReference type="ARBA" id="ARBA00023235"/>
    </source>
</evidence>
<evidence type="ECO:0000256" key="11">
    <source>
        <dbReference type="ARBA" id="ARBA00022692"/>
    </source>
</evidence>
<evidence type="ECO:0000256" key="14">
    <source>
        <dbReference type="ARBA" id="ARBA00022832"/>
    </source>
</evidence>
<dbReference type="GO" id="GO:0008395">
    <property type="term" value="F:steroid hydroxylase activity"/>
    <property type="evidence" value="ECO:0000318"/>
    <property type="project" value="GO_Central"/>
</dbReference>
<comment type="function">
    <text evidence="30">Catalyzes the conversion of prostaglandin H2 (PGH2) to thromboxane A2 (TXA2), a potent inducer of blood vessel constriction and platelet aggregation. Also cleaves PGH2 to 12-hydroxy-heptadecatrienoicacid (12-HHT) and malondialdehyde, which is known to act as a mediator of DNA damage. 12-HHT and malondialdehyde are formed stoichiometrically in the same amounts as TXA2. Additionally, displays dehydratase activity, toward (15S)-hydroperoxy-(5Z,8Z,11Z,13E)-eicosatetraenoate (15(S)-HPETE) producing 15-KETE and 15-HETE.</text>
</comment>
<dbReference type="GO" id="GO:0001516">
    <property type="term" value="P:prostaglandin biosynthetic process"/>
    <property type="evidence" value="ECO:0007669"/>
    <property type="project" value="UniProtKB-KW"/>
</dbReference>
<dbReference type="PRINTS" id="PR00385">
    <property type="entry name" value="P450"/>
</dbReference>
<dbReference type="GO" id="GO:0004796">
    <property type="term" value="F:thromboxane-A synthase activity"/>
    <property type="evidence" value="ECO:0007669"/>
    <property type="project" value="UniProtKB-EC"/>
</dbReference>
<dbReference type="InParanoid" id="A0A7M7SYL6"/>
<keyword evidence="17 31" id="KW-0408">Iron</keyword>
<dbReference type="InterPro" id="IPR001128">
    <property type="entry name" value="Cyt_P450"/>
</dbReference>
<evidence type="ECO:0000256" key="27">
    <source>
        <dbReference type="ARBA" id="ARBA00038872"/>
    </source>
</evidence>